<keyword evidence="2" id="KW-1185">Reference proteome</keyword>
<organism evidence="1 2">
    <name type="scientific">Cyclonatronum proteinivorum</name>
    <dbReference type="NCBI Taxonomy" id="1457365"/>
    <lineage>
        <taxon>Bacteria</taxon>
        <taxon>Pseudomonadati</taxon>
        <taxon>Balneolota</taxon>
        <taxon>Balneolia</taxon>
        <taxon>Balneolales</taxon>
        <taxon>Cyclonatronaceae</taxon>
        <taxon>Cyclonatronum</taxon>
    </lineage>
</organism>
<evidence type="ECO:0000313" key="1">
    <source>
        <dbReference type="EMBL" id="AXJ01503.1"/>
    </source>
</evidence>
<dbReference type="Proteomes" id="UP000254808">
    <property type="component" value="Chromosome"/>
</dbReference>
<accession>A0A345UM01</accession>
<proteinExistence type="predicted"/>
<name>A0A345UM01_9BACT</name>
<dbReference type="RefSeq" id="WP_114984679.1">
    <property type="nucleotide sequence ID" value="NZ_CP027806.1"/>
</dbReference>
<sequence length="178" mass="20689">MSAEKAVRYKTHRNYYHREFRKAAWQTLLFGYGFFQIRKLNKQLESTSYDVFNDRIVMKDPAQNVDTTIEIKDLTSVKCIHQPGHSKFGIADLALTTSTETVTMRGIENADQLEDVLIIAIEKEKRRKAMQERAKGDYNHFRVGGLENMNDLVGMWQQGLISDEDFEAEQRKNKNKPV</sequence>
<reference evidence="1 2" key="1">
    <citation type="submission" date="2018-03" db="EMBL/GenBank/DDBJ databases">
        <title>Phenotypic and genomic properties of Cyclonatronum proteinivorum gen. nov., sp. nov., a haloalkaliphilic bacteroidete from soda lakes possessing Na+-translocating rhodopsin.</title>
        <authorList>
            <person name="Toshchakov S.V."/>
            <person name="Korzhenkov A."/>
            <person name="Samarov N.I."/>
            <person name="Kublanov I.V."/>
            <person name="Muntyan M.S."/>
            <person name="Sorokin D.Y."/>
        </authorList>
    </citation>
    <scope>NUCLEOTIDE SEQUENCE [LARGE SCALE GENOMIC DNA]</scope>
    <source>
        <strain evidence="1 2">Omega</strain>
    </source>
</reference>
<dbReference type="EMBL" id="CP027806">
    <property type="protein sequence ID" value="AXJ01503.1"/>
    <property type="molecule type" value="Genomic_DNA"/>
</dbReference>
<gene>
    <name evidence="1" type="ORF">CYPRO_2257</name>
</gene>
<evidence type="ECO:0000313" key="2">
    <source>
        <dbReference type="Proteomes" id="UP000254808"/>
    </source>
</evidence>
<dbReference type="KEGG" id="cprv:CYPRO_2257"/>
<dbReference type="OrthoDB" id="1524298at2"/>
<protein>
    <submittedName>
        <fullName evidence="1">PH domain-containing protein</fullName>
    </submittedName>
</protein>
<dbReference type="AlphaFoldDB" id="A0A345UM01"/>